<dbReference type="Pfam" id="PF05485">
    <property type="entry name" value="THAP"/>
    <property type="match status" value="1"/>
</dbReference>
<dbReference type="InterPro" id="IPR026516">
    <property type="entry name" value="THAP1/10"/>
</dbReference>
<evidence type="ECO:0000256" key="3">
    <source>
        <dbReference type="ARBA" id="ARBA00022833"/>
    </source>
</evidence>
<dbReference type="EMBL" id="QBLH01002501">
    <property type="protein sequence ID" value="TGZ48319.1"/>
    <property type="molecule type" value="Genomic_DNA"/>
</dbReference>
<accession>A0A4S2KK23</accession>
<evidence type="ECO:0000256" key="6">
    <source>
        <dbReference type="SAM" id="Coils"/>
    </source>
</evidence>
<dbReference type="PANTHER" id="PTHR46600">
    <property type="entry name" value="THAP DOMAIN-CONTAINING"/>
    <property type="match status" value="1"/>
</dbReference>
<name>A0A4S2KK23_9HYME</name>
<evidence type="ECO:0000313" key="8">
    <source>
        <dbReference type="EMBL" id="TGZ48319.1"/>
    </source>
</evidence>
<comment type="caution">
    <text evidence="8">The sequence shown here is derived from an EMBL/GenBank/DDBJ whole genome shotgun (WGS) entry which is preliminary data.</text>
</comment>
<organism evidence="8 9">
    <name type="scientific">Temnothorax longispinosus</name>
    <dbReference type="NCBI Taxonomy" id="300112"/>
    <lineage>
        <taxon>Eukaryota</taxon>
        <taxon>Metazoa</taxon>
        <taxon>Ecdysozoa</taxon>
        <taxon>Arthropoda</taxon>
        <taxon>Hexapoda</taxon>
        <taxon>Insecta</taxon>
        <taxon>Pterygota</taxon>
        <taxon>Neoptera</taxon>
        <taxon>Endopterygota</taxon>
        <taxon>Hymenoptera</taxon>
        <taxon>Apocrita</taxon>
        <taxon>Aculeata</taxon>
        <taxon>Formicoidea</taxon>
        <taxon>Formicidae</taxon>
        <taxon>Myrmicinae</taxon>
        <taxon>Temnothorax</taxon>
    </lineage>
</organism>
<feature type="coiled-coil region" evidence="6">
    <location>
        <begin position="190"/>
        <end position="224"/>
    </location>
</feature>
<dbReference type="GO" id="GO:0043565">
    <property type="term" value="F:sequence-specific DNA binding"/>
    <property type="evidence" value="ECO:0007669"/>
    <property type="project" value="InterPro"/>
</dbReference>
<evidence type="ECO:0000256" key="4">
    <source>
        <dbReference type="ARBA" id="ARBA00023125"/>
    </source>
</evidence>
<evidence type="ECO:0000256" key="2">
    <source>
        <dbReference type="ARBA" id="ARBA00022771"/>
    </source>
</evidence>
<evidence type="ECO:0000256" key="5">
    <source>
        <dbReference type="PROSITE-ProRule" id="PRU00309"/>
    </source>
</evidence>
<dbReference type="SMART" id="SM00692">
    <property type="entry name" value="DM3"/>
    <property type="match status" value="1"/>
</dbReference>
<evidence type="ECO:0000256" key="1">
    <source>
        <dbReference type="ARBA" id="ARBA00022723"/>
    </source>
</evidence>
<keyword evidence="1" id="KW-0479">Metal-binding</keyword>
<feature type="domain" description="THAP-type" evidence="7">
    <location>
        <begin position="1"/>
        <end position="81"/>
    </location>
</feature>
<evidence type="ECO:0000259" key="7">
    <source>
        <dbReference type="PROSITE" id="PS50950"/>
    </source>
</evidence>
<dbReference type="AlphaFoldDB" id="A0A4S2KK23"/>
<dbReference type="Proteomes" id="UP000310200">
    <property type="component" value="Unassembled WGS sequence"/>
</dbReference>
<reference evidence="8 9" key="1">
    <citation type="journal article" date="2019" name="Philos. Trans. R. Soc. Lond., B, Biol. Sci.">
        <title>Ant behaviour and brain gene expression of defending hosts depend on the ecological success of the intruding social parasite.</title>
        <authorList>
            <person name="Kaur R."/>
            <person name="Stoldt M."/>
            <person name="Jongepier E."/>
            <person name="Feldmeyer B."/>
            <person name="Menzel F."/>
            <person name="Bornberg-Bauer E."/>
            <person name="Foitzik S."/>
        </authorList>
    </citation>
    <scope>NUCLEOTIDE SEQUENCE [LARGE SCALE GENOMIC DNA]</scope>
    <source>
        <tissue evidence="8">Whole body</tissue>
    </source>
</reference>
<dbReference type="GO" id="GO:0008270">
    <property type="term" value="F:zinc ion binding"/>
    <property type="evidence" value="ECO:0007669"/>
    <property type="project" value="UniProtKB-KW"/>
</dbReference>
<keyword evidence="2 5" id="KW-0863">Zinc-finger</keyword>
<keyword evidence="4 5" id="KW-0238">DNA-binding</keyword>
<dbReference type="InterPro" id="IPR006612">
    <property type="entry name" value="THAP_Znf"/>
</dbReference>
<dbReference type="PROSITE" id="PS50950">
    <property type="entry name" value="ZF_THAP"/>
    <property type="match status" value="1"/>
</dbReference>
<keyword evidence="9" id="KW-1185">Reference proteome</keyword>
<dbReference type="SMART" id="SM00980">
    <property type="entry name" value="THAP"/>
    <property type="match status" value="1"/>
</dbReference>
<protein>
    <submittedName>
        <fullName evidence="8">Vam6 vps39-like protein</fullName>
    </submittedName>
</protein>
<proteinExistence type="predicted"/>
<keyword evidence="6" id="KW-0175">Coiled coil</keyword>
<keyword evidence="3" id="KW-0862">Zinc</keyword>
<evidence type="ECO:0000313" key="9">
    <source>
        <dbReference type="Proteomes" id="UP000310200"/>
    </source>
</evidence>
<dbReference type="PANTHER" id="PTHR46600:SF11">
    <property type="entry name" value="THAP DOMAIN-CONTAINING PROTEIN 10"/>
    <property type="match status" value="1"/>
</dbReference>
<gene>
    <name evidence="8" type="ORF">DBV15_08652</name>
</gene>
<sequence>MPSCCVLKCSNSSKKKYSMHCIPTDVKRRNIWVNNIGRSDLDPSKFSKYYVCGVHFAPEMWERQRVDGKKKLKSCAIPTIGLREKSTNIAHEILLMKRDPLSLNIDVKTEPAYKSDHDFLDNVLARDIEKIDSKTVNIAESFTELTRNIHNEEKENSVLIVSTPVSQEAIPVPLNMVDVKKVVEKPDGKIQKAMLEAKQAKLEAKEAKLKLQQASKIIDKLNKSNIRLMKRVKQLMYEKTKLIKEMCLKHSQNFEKILNDDQIKTLCRPSVRGDRWSNDTIQKALKLRSSCGSSGYKEILNQGIPLPSERTLRRRIKLNTNEEEKR</sequence>
<dbReference type="SUPFAM" id="SSF57716">
    <property type="entry name" value="Glucocorticoid receptor-like (DNA-binding domain)"/>
    <property type="match status" value="1"/>
</dbReference>